<dbReference type="EMBL" id="MN988525">
    <property type="protein sequence ID" value="QIG72777.1"/>
    <property type="molecule type" value="Genomic_DNA"/>
</dbReference>
<evidence type="ECO:0000313" key="2">
    <source>
        <dbReference type="Proteomes" id="UP000655883"/>
    </source>
</evidence>
<accession>A0A7S5R7Y3</accession>
<evidence type="ECO:0000313" key="1">
    <source>
        <dbReference type="EMBL" id="QIG72777.1"/>
    </source>
</evidence>
<protein>
    <submittedName>
        <fullName evidence="1">Uncharacterized protein</fullName>
    </submittedName>
</protein>
<organism evidence="1 2">
    <name type="scientific">Rhizobium phage RHph_Y65</name>
    <dbReference type="NCBI Taxonomy" id="2509785"/>
    <lineage>
        <taxon>Viruses</taxon>
        <taxon>Duplodnaviria</taxon>
        <taxon>Heunggongvirae</taxon>
        <taxon>Uroviricota</taxon>
        <taxon>Caudoviricetes</taxon>
        <taxon>Kleczkowskaviridae</taxon>
        <taxon>Cuauhnahuacvirus</taxon>
        <taxon>Cuauhnahuacvirus Y65</taxon>
    </lineage>
</organism>
<gene>
    <name evidence="1" type="ORF">EVB97_219</name>
</gene>
<keyword evidence="2" id="KW-1185">Reference proteome</keyword>
<name>A0A7S5R7Y3_9CAUD</name>
<dbReference type="Proteomes" id="UP000655883">
    <property type="component" value="Segment"/>
</dbReference>
<reference evidence="1 2" key="1">
    <citation type="submission" date="2020-01" db="EMBL/GenBank/DDBJ databases">
        <title>Patterns of diversity and host range of bacteriophage communities associated with bean-nodulatin bacteria.</title>
        <authorList>
            <person name="Vann Cauwenberghe J."/>
            <person name="Santamaria R.I."/>
            <person name="Bustos P."/>
            <person name="Juarez S."/>
            <person name="Gonzalez V."/>
        </authorList>
    </citation>
    <scope>NUCLEOTIDE SEQUENCE [LARGE SCALE GENOMIC DNA]</scope>
    <source>
        <strain evidence="2">RHph</strain>
    </source>
</reference>
<sequence length="121" mass="13925">MSLLRRRLRRNHMKLVFDRDNPNNMSVGGTITVEPSFSSMYPPYNIPSTSPYIKPYDLTPMSPNVAPIPSFTPATTIPGIGVYYTKREDIFFKILNLPRFDDKSIEEVWEASGKMEQMFKS</sequence>
<proteinExistence type="predicted"/>